<feature type="transmembrane region" description="Helical" evidence="10">
    <location>
        <begin position="42"/>
        <end position="61"/>
    </location>
</feature>
<dbReference type="Pfam" id="PF00571">
    <property type="entry name" value="CBS"/>
    <property type="match status" value="2"/>
</dbReference>
<comment type="caution">
    <text evidence="13">The sequence shown here is derived from an EMBL/GenBank/DDBJ whole genome shotgun (WGS) entry which is preliminary data.</text>
</comment>
<dbReference type="PANTHER" id="PTHR22777:SF17">
    <property type="entry name" value="UPF0053 PROTEIN SLL0260"/>
    <property type="match status" value="1"/>
</dbReference>
<accession>A0AA36HYU3</accession>
<dbReference type="InterPro" id="IPR000644">
    <property type="entry name" value="CBS_dom"/>
</dbReference>
<dbReference type="Pfam" id="PF03471">
    <property type="entry name" value="CorC_HlyC"/>
    <property type="match status" value="1"/>
</dbReference>
<dbReference type="Pfam" id="PF01595">
    <property type="entry name" value="CNNM"/>
    <property type="match status" value="1"/>
</dbReference>
<evidence type="ECO:0000259" key="12">
    <source>
        <dbReference type="PROSITE" id="PS51846"/>
    </source>
</evidence>
<dbReference type="Gene3D" id="3.30.465.10">
    <property type="match status" value="1"/>
</dbReference>
<reference evidence="13" key="1">
    <citation type="submission" date="2023-08" db="EMBL/GenBank/DDBJ databases">
        <authorList>
            <person name="Chen Y."/>
            <person name="Shah S."/>
            <person name="Dougan E. K."/>
            <person name="Thang M."/>
            <person name="Chan C."/>
        </authorList>
    </citation>
    <scope>NUCLEOTIDE SEQUENCE</scope>
</reference>
<dbReference type="SMART" id="SM01091">
    <property type="entry name" value="CorC_HlyC"/>
    <property type="match status" value="1"/>
</dbReference>
<dbReference type="GO" id="GO:0016020">
    <property type="term" value="C:membrane"/>
    <property type="evidence" value="ECO:0007669"/>
    <property type="project" value="UniProtKB-SubCell"/>
</dbReference>
<dbReference type="EMBL" id="CAUJNA010000491">
    <property type="protein sequence ID" value="CAJ1377809.1"/>
    <property type="molecule type" value="Genomic_DNA"/>
</dbReference>
<feature type="domain" description="CBS" evidence="11">
    <location>
        <begin position="360"/>
        <end position="422"/>
    </location>
</feature>
<evidence type="ECO:0000259" key="11">
    <source>
        <dbReference type="PROSITE" id="PS51371"/>
    </source>
</evidence>
<dbReference type="InterPro" id="IPR044751">
    <property type="entry name" value="Ion_transp-like_CBS"/>
</dbReference>
<evidence type="ECO:0000256" key="2">
    <source>
        <dbReference type="ARBA" id="ARBA00022692"/>
    </source>
</evidence>
<proteinExistence type="predicted"/>
<evidence type="ECO:0000256" key="10">
    <source>
        <dbReference type="SAM" id="Phobius"/>
    </source>
</evidence>
<evidence type="ECO:0000256" key="8">
    <source>
        <dbReference type="PROSITE-ProRule" id="PRU01193"/>
    </source>
</evidence>
<dbReference type="PANTHER" id="PTHR22777">
    <property type="entry name" value="HEMOLYSIN-RELATED"/>
    <property type="match status" value="1"/>
</dbReference>
<evidence type="ECO:0000256" key="9">
    <source>
        <dbReference type="SAM" id="MobiDB-lite"/>
    </source>
</evidence>
<feature type="transmembrane region" description="Helical" evidence="10">
    <location>
        <begin position="143"/>
        <end position="165"/>
    </location>
</feature>
<feature type="transmembrane region" description="Helical" evidence="10">
    <location>
        <begin position="93"/>
        <end position="110"/>
    </location>
</feature>
<feature type="domain" description="CNNM transmembrane" evidence="12">
    <location>
        <begin position="131"/>
        <end position="341"/>
    </location>
</feature>
<dbReference type="CDD" id="cd04590">
    <property type="entry name" value="CBS_pair_CorC_HlyC_assoc"/>
    <property type="match status" value="1"/>
</dbReference>
<keyword evidence="2 8" id="KW-0812">Transmembrane</keyword>
<organism evidence="13 14">
    <name type="scientific">Effrenium voratum</name>
    <dbReference type="NCBI Taxonomy" id="2562239"/>
    <lineage>
        <taxon>Eukaryota</taxon>
        <taxon>Sar</taxon>
        <taxon>Alveolata</taxon>
        <taxon>Dinophyceae</taxon>
        <taxon>Suessiales</taxon>
        <taxon>Symbiodiniaceae</taxon>
        <taxon>Effrenium</taxon>
    </lineage>
</organism>
<dbReference type="InterPro" id="IPR005170">
    <property type="entry name" value="Transptr-assoc_dom"/>
</dbReference>
<feature type="transmembrane region" description="Helical" evidence="10">
    <location>
        <begin position="212"/>
        <end position="231"/>
    </location>
</feature>
<protein>
    <submittedName>
        <fullName evidence="13">Uncharacterized protein</fullName>
    </submittedName>
</protein>
<evidence type="ECO:0000256" key="6">
    <source>
        <dbReference type="ARBA" id="ARBA00023136"/>
    </source>
</evidence>
<name>A0AA36HYU3_9DINO</name>
<evidence type="ECO:0000313" key="13">
    <source>
        <dbReference type="EMBL" id="CAJ1377809.1"/>
    </source>
</evidence>
<evidence type="ECO:0000256" key="1">
    <source>
        <dbReference type="ARBA" id="ARBA00004141"/>
    </source>
</evidence>
<feature type="compositionally biased region" description="Basic and acidic residues" evidence="9">
    <location>
        <begin position="681"/>
        <end position="868"/>
    </location>
</feature>
<dbReference type="GO" id="GO:0050660">
    <property type="term" value="F:flavin adenine dinucleotide binding"/>
    <property type="evidence" value="ECO:0007669"/>
    <property type="project" value="InterPro"/>
</dbReference>
<evidence type="ECO:0000313" key="14">
    <source>
        <dbReference type="Proteomes" id="UP001178507"/>
    </source>
</evidence>
<keyword evidence="6 8" id="KW-0472">Membrane</keyword>
<comment type="subcellular location">
    <subcellularLocation>
        <location evidence="1">Membrane</location>
        <topology evidence="1">Multi-pass membrane protein</topology>
    </subcellularLocation>
</comment>
<dbReference type="SUPFAM" id="SSF54631">
    <property type="entry name" value="CBS-domain pair"/>
    <property type="match status" value="1"/>
</dbReference>
<feature type="region of interest" description="Disordered" evidence="9">
    <location>
        <begin position="648"/>
        <end position="914"/>
    </location>
</feature>
<keyword evidence="5 7" id="KW-0129">CBS domain</keyword>
<dbReference type="PROSITE" id="PS51846">
    <property type="entry name" value="CNNM"/>
    <property type="match status" value="1"/>
</dbReference>
<dbReference type="InterPro" id="IPR016169">
    <property type="entry name" value="FAD-bd_PCMH_sub2"/>
</dbReference>
<keyword evidence="4 8" id="KW-1133">Transmembrane helix</keyword>
<dbReference type="AlphaFoldDB" id="A0AA36HYU3"/>
<dbReference type="Gene3D" id="3.10.580.10">
    <property type="entry name" value="CBS-domain"/>
    <property type="match status" value="1"/>
</dbReference>
<dbReference type="PROSITE" id="PS51371">
    <property type="entry name" value="CBS"/>
    <property type="match status" value="1"/>
</dbReference>
<dbReference type="InterPro" id="IPR046342">
    <property type="entry name" value="CBS_dom_sf"/>
</dbReference>
<evidence type="ECO:0000256" key="4">
    <source>
        <dbReference type="ARBA" id="ARBA00022989"/>
    </source>
</evidence>
<dbReference type="Proteomes" id="UP001178507">
    <property type="component" value="Unassembled WGS sequence"/>
</dbReference>
<keyword evidence="14" id="KW-1185">Reference proteome</keyword>
<dbReference type="InterPro" id="IPR002550">
    <property type="entry name" value="CNNM"/>
</dbReference>
<feature type="compositionally biased region" description="Polar residues" evidence="9">
    <location>
        <begin position="870"/>
        <end position="880"/>
    </location>
</feature>
<evidence type="ECO:0000256" key="7">
    <source>
        <dbReference type="PROSITE-ProRule" id="PRU00703"/>
    </source>
</evidence>
<sequence length="914" mass="99515">MATALSGPALPERSQIPCDRASVAFARNRAATSSFTPPASSLASVASMASLACLTSLASLASRRRALRRRPLVCGSRQAGLTKKFRRSRTQSLKVVLIGFAVCVAAYKMFMLRSSSGFETFTERVHGYRGVCGSLAADLGFSAVAFVAFAVCAGTETAITTLWPWKVREYAQREMEKAEQKVREMREGGGKRVTAKVELGKWTALREDIQRFMQTILIGATVAGVVSTAFITEICGQLFGPRGLGIATVSVTLVQLTLGEILPKSMAVSNPYTFAQATLPAFYRISAVVYPASKMLNEAVSVLLKMVGLPVDTKKTPFVSEEELDLVFRSAMQSGVVDAEEGEMIRSVRNLDSKRIKEIMTPLVDMICIESEEPISKLHHLIKSTQFSRIPVYEMRFDNIIGVVSMKTLLKNANCLEEVVSSNARKVHEIYDIPIFVPETMSLISALRLLKERTLAVCVDEYGGTTGLITLEDVLEEIVGEIYDPDEEKDQVERQQNRAKIQEKAPGHYSMTGLAEKDEVEEVLGIKMPEGDYNSIGGFMCMTIDRIPLVGEAATVETASDKIRFEVSKVDERRVMQVEAFLSGKGKVEQEEAQDDEEKEKSQVIYVELDLLDGQNESETGLEQPVLDVNIVVDGDVKATAEGAVVTHSVPDAFEPPQPPETSAGSAKLKQVFPNNPAAKADAKKAEQPAAKEEAKVTADAKKAEQPAAKEEAKVTADAKKAEQPAAKEEAKVTADAKKAEQPAAKEEAKVTADAKKAEQPAAKEEAKVTADAKKAEQPAAKEEAKVTADAKKAEQPAAKEEAKVTADAKKAEQPAAKEEAKVTADAKKAEQPVAKSEKAKVTADAKKAEQPAAKEEAKVTADAKKAESQLMQRRPSSQRPKLMQRRPSSQRPKKKLRSQLMQRRPSSQRPKKS</sequence>
<keyword evidence="3" id="KW-0677">Repeat</keyword>
<gene>
    <name evidence="13" type="ORF">EVOR1521_LOCUS6517</name>
</gene>
<dbReference type="InterPro" id="IPR036318">
    <property type="entry name" value="FAD-bd_PCMH-like_sf"/>
</dbReference>
<evidence type="ECO:0000256" key="3">
    <source>
        <dbReference type="ARBA" id="ARBA00022737"/>
    </source>
</evidence>
<dbReference type="SUPFAM" id="SSF56176">
    <property type="entry name" value="FAD-binding/transporter-associated domain-like"/>
    <property type="match status" value="1"/>
</dbReference>
<feature type="compositionally biased region" description="Polar residues" evidence="9">
    <location>
        <begin position="900"/>
        <end position="914"/>
    </location>
</feature>
<evidence type="ECO:0000256" key="5">
    <source>
        <dbReference type="ARBA" id="ARBA00023122"/>
    </source>
</evidence>